<dbReference type="EMBL" id="JAAIYO010000003">
    <property type="protein sequence ID" value="MBE4749436.1"/>
    <property type="molecule type" value="Genomic_DNA"/>
</dbReference>
<protein>
    <submittedName>
        <fullName evidence="2">DUF2381 family protein</fullName>
    </submittedName>
</protein>
<evidence type="ECO:0000256" key="1">
    <source>
        <dbReference type="SAM" id="SignalP"/>
    </source>
</evidence>
<accession>A0ABR9PNF3</accession>
<dbReference type="RefSeq" id="WP_193348807.1">
    <property type="nucleotide sequence ID" value="NZ_CBCSIP010000012.1"/>
</dbReference>
<keyword evidence="3" id="KW-1185">Reference proteome</keyword>
<feature type="chain" id="PRO_5047524845" evidence="1">
    <location>
        <begin position="27"/>
        <end position="317"/>
    </location>
</feature>
<gene>
    <name evidence="2" type="ORF">G4177_14815</name>
</gene>
<organism evidence="2 3">
    <name type="scientific">Corallococcus soli</name>
    <dbReference type="NCBI Taxonomy" id="2710757"/>
    <lineage>
        <taxon>Bacteria</taxon>
        <taxon>Pseudomonadati</taxon>
        <taxon>Myxococcota</taxon>
        <taxon>Myxococcia</taxon>
        <taxon>Myxococcales</taxon>
        <taxon>Cystobacterineae</taxon>
        <taxon>Myxococcaceae</taxon>
        <taxon>Corallococcus</taxon>
    </lineage>
</organism>
<feature type="signal peptide" evidence="1">
    <location>
        <begin position="1"/>
        <end position="26"/>
    </location>
</feature>
<proteinExistence type="predicted"/>
<dbReference type="NCBIfam" id="TIGR02268">
    <property type="entry name" value="Myxococcus xanthus paralogous family TIGR02268"/>
    <property type="match status" value="1"/>
</dbReference>
<dbReference type="Proteomes" id="UP001516472">
    <property type="component" value="Unassembled WGS sequence"/>
</dbReference>
<dbReference type="InterPro" id="IPR011754">
    <property type="entry name" value="Mxa_paralog_2268"/>
</dbReference>
<dbReference type="Pfam" id="PF09544">
    <property type="entry name" value="DUF2381"/>
    <property type="match status" value="1"/>
</dbReference>
<keyword evidence="1" id="KW-0732">Signal</keyword>
<sequence>MPTFLFGCLLKLGLCALLMVSWTAQAQAPRCLPLSEAPRPRSIYLSMNPKDEATEIRVAGGVATTLRFPTASDPARTMLLGWEGRFEPLVIGGRTLVIVPLQNLAPDDRFLLRVTLLDGTEIPFTVASAKPWVDGQVDVYPNPEAPDAVRSALEEKRKEIKSLRAENLRQREEETSVEHALAALLARDEVRMTPFKEDHKWLLSDEAVEVEIAVLVPRGKVARQKAAVVFTVTNKDPVNPWKLQTARLTTWTSREPRPFALRTTHPTIAPGATGRIAVVTDLASFDANRDGDRRVLEIFRDDGLRQAYVEFLAADRR</sequence>
<evidence type="ECO:0000313" key="3">
    <source>
        <dbReference type="Proteomes" id="UP001516472"/>
    </source>
</evidence>
<reference evidence="2 3" key="1">
    <citation type="submission" date="2020-02" db="EMBL/GenBank/DDBJ databases">
        <authorList>
            <person name="Babadi Z.K."/>
            <person name="Risdian C."/>
            <person name="Ebrahimipour G.H."/>
            <person name="Wink J."/>
        </authorList>
    </citation>
    <scope>NUCLEOTIDE SEQUENCE [LARGE SCALE GENOMIC DNA]</scope>
    <source>
        <strain evidence="2 3">ZKHCc1 1396</strain>
    </source>
</reference>
<name>A0ABR9PNF3_9BACT</name>
<evidence type="ECO:0000313" key="2">
    <source>
        <dbReference type="EMBL" id="MBE4749436.1"/>
    </source>
</evidence>
<comment type="caution">
    <text evidence="2">The sequence shown here is derived from an EMBL/GenBank/DDBJ whole genome shotgun (WGS) entry which is preliminary data.</text>
</comment>